<feature type="domain" description="DNA helicase Pif1-like DEAD-box helicase" evidence="2">
    <location>
        <begin position="63"/>
        <end position="226"/>
    </location>
</feature>
<dbReference type="KEGG" id="nsy:104237679"/>
<dbReference type="PANTHER" id="PTHR10492">
    <property type="match status" value="1"/>
</dbReference>
<dbReference type="GO" id="GO:0043139">
    <property type="term" value="F:5'-3' DNA helicase activity"/>
    <property type="evidence" value="ECO:0007669"/>
    <property type="project" value="UniProtKB-EC"/>
</dbReference>
<dbReference type="Pfam" id="PF21530">
    <property type="entry name" value="Pif1_2B_dom"/>
    <property type="match status" value="1"/>
</dbReference>
<dbReference type="InterPro" id="IPR027417">
    <property type="entry name" value="P-loop_NTPase"/>
</dbReference>
<dbReference type="RefSeq" id="XP_009790171.1">
    <property type="nucleotide sequence ID" value="XM_009791869.1"/>
</dbReference>
<dbReference type="GO" id="GO:0000723">
    <property type="term" value="P:telomere maintenance"/>
    <property type="evidence" value="ECO:0007669"/>
    <property type="project" value="InterPro"/>
</dbReference>
<evidence type="ECO:0000259" key="3">
    <source>
        <dbReference type="Pfam" id="PF21530"/>
    </source>
</evidence>
<keyword evidence="1" id="KW-0233">DNA recombination</keyword>
<evidence type="ECO:0000313" key="4">
    <source>
        <dbReference type="Proteomes" id="UP000189701"/>
    </source>
</evidence>
<keyword evidence="1" id="KW-0378">Hydrolase</keyword>
<gene>
    <name evidence="5" type="primary">LOC104237679</name>
</gene>
<comment type="cofactor">
    <cofactor evidence="1">
        <name>Mg(2+)</name>
        <dbReference type="ChEBI" id="CHEBI:18420"/>
    </cofactor>
</comment>
<comment type="similarity">
    <text evidence="1">Belongs to the helicase family.</text>
</comment>
<proteinExistence type="inferred from homology"/>
<dbReference type="Gene3D" id="3.40.50.300">
    <property type="entry name" value="P-loop containing nucleotide triphosphate hydrolases"/>
    <property type="match status" value="1"/>
</dbReference>
<keyword evidence="1" id="KW-0227">DNA damage</keyword>
<name>A0A1U7XKM8_NICSY</name>
<organism evidence="4 5">
    <name type="scientific">Nicotiana sylvestris</name>
    <name type="common">Wood tobacco</name>
    <name type="synonym">South American tobacco</name>
    <dbReference type="NCBI Taxonomy" id="4096"/>
    <lineage>
        <taxon>Eukaryota</taxon>
        <taxon>Viridiplantae</taxon>
        <taxon>Streptophyta</taxon>
        <taxon>Embryophyta</taxon>
        <taxon>Tracheophyta</taxon>
        <taxon>Spermatophyta</taxon>
        <taxon>Magnoliopsida</taxon>
        <taxon>eudicotyledons</taxon>
        <taxon>Gunneridae</taxon>
        <taxon>Pentapetalae</taxon>
        <taxon>asterids</taxon>
        <taxon>lamiids</taxon>
        <taxon>Solanales</taxon>
        <taxon>Solanaceae</taxon>
        <taxon>Nicotianoideae</taxon>
        <taxon>Nicotianeae</taxon>
        <taxon>Nicotiana</taxon>
    </lineage>
</organism>
<feature type="domain" description="DNA helicase Pif1-like 2B" evidence="3">
    <location>
        <begin position="321"/>
        <end position="363"/>
    </location>
</feature>
<evidence type="ECO:0000256" key="1">
    <source>
        <dbReference type="RuleBase" id="RU363044"/>
    </source>
</evidence>
<dbReference type="EC" id="5.6.2.3" evidence="1"/>
<dbReference type="GO" id="GO:0005524">
    <property type="term" value="F:ATP binding"/>
    <property type="evidence" value="ECO:0007669"/>
    <property type="project" value="UniProtKB-KW"/>
</dbReference>
<dbReference type="SUPFAM" id="SSF52540">
    <property type="entry name" value="P-loop containing nucleoside triphosphate hydrolases"/>
    <property type="match status" value="1"/>
</dbReference>
<sequence>MTDDYKVLRTIERREIRYQALNHINDILHSMGHDVNEYELIQEAIKPSAAAKEAKEIQFERSIIVTTIRSMGYIALATTTSDVAASIFPGGRIAHSHFKISIDIDENATCNITKQSALAGLIRDAKLIVWDEVSMANKRMLEVFDLLLKDFMNTKVLFGGKVVVLGGDFRQTLPVVRNGNKKDFINESLLCSRIWNELEKLRLLENMRAKTDPAFCDYLIRIENGQERVNSTNKIEFPNSLVIPFTTERESLDKLFRETYPNLNLFYSNSLCTDSRVILTTKNDFANEINDMLIDQFHGKVRTFIGIDETTELNNQTQFEDLLHSLNPTNMPPYKLSLKENCPMMLLQNLNPYEGLCNDTRLTYCDFKTHVISAKITTSDFKNTRIFIPRIPLLSLQDEKVPVSFKRTQFPVRLCFAMTINKAQTLDFVGIYLREPVFSHGQLYIALSRAKCSNCVKLLIRPPTPTTHDDHSTWNIVYDEIIRKAMM</sequence>
<keyword evidence="1" id="KW-0067">ATP-binding</keyword>
<evidence type="ECO:0000313" key="5">
    <source>
        <dbReference type="RefSeq" id="XP_009790171.1"/>
    </source>
</evidence>
<evidence type="ECO:0000259" key="2">
    <source>
        <dbReference type="Pfam" id="PF05970"/>
    </source>
</evidence>
<keyword evidence="1" id="KW-0347">Helicase</keyword>
<dbReference type="InterPro" id="IPR010285">
    <property type="entry name" value="DNA_helicase_pif1-like_DEAD"/>
</dbReference>
<dbReference type="CDD" id="cd18809">
    <property type="entry name" value="SF1_C_RecD"/>
    <property type="match status" value="1"/>
</dbReference>
<dbReference type="GO" id="GO:0016887">
    <property type="term" value="F:ATP hydrolysis activity"/>
    <property type="evidence" value="ECO:0007669"/>
    <property type="project" value="RHEA"/>
</dbReference>
<reference evidence="4" key="1">
    <citation type="journal article" date="2013" name="Genome Biol.">
        <title>Reference genomes and transcriptomes of Nicotiana sylvestris and Nicotiana tomentosiformis.</title>
        <authorList>
            <person name="Sierro N."/>
            <person name="Battey J.N."/>
            <person name="Ouadi S."/>
            <person name="Bovet L."/>
            <person name="Goepfert S."/>
            <person name="Bakaher N."/>
            <person name="Peitsch M.C."/>
            <person name="Ivanov N.V."/>
        </authorList>
    </citation>
    <scope>NUCLEOTIDE SEQUENCE [LARGE SCALE GENOMIC DNA]</scope>
</reference>
<accession>A0A1U7XKM8</accession>
<protein>
    <recommendedName>
        <fullName evidence="1">ATP-dependent DNA helicase</fullName>
        <ecNumber evidence="1">5.6.2.3</ecNumber>
    </recommendedName>
</protein>
<dbReference type="AlphaFoldDB" id="A0A1U7XKM8"/>
<dbReference type="GeneID" id="104237679"/>
<dbReference type="Proteomes" id="UP000189701">
    <property type="component" value="Unplaced"/>
</dbReference>
<dbReference type="GO" id="GO:0006310">
    <property type="term" value="P:DNA recombination"/>
    <property type="evidence" value="ECO:0007669"/>
    <property type="project" value="UniProtKB-KW"/>
</dbReference>
<dbReference type="eggNOG" id="KOG0987">
    <property type="taxonomic scope" value="Eukaryota"/>
</dbReference>
<keyword evidence="1" id="KW-0547">Nucleotide-binding</keyword>
<dbReference type="Pfam" id="PF05970">
    <property type="entry name" value="PIF1"/>
    <property type="match status" value="1"/>
</dbReference>
<comment type="catalytic activity">
    <reaction evidence="1">
        <text>ATP + H2O = ADP + phosphate + H(+)</text>
        <dbReference type="Rhea" id="RHEA:13065"/>
        <dbReference type="ChEBI" id="CHEBI:15377"/>
        <dbReference type="ChEBI" id="CHEBI:15378"/>
        <dbReference type="ChEBI" id="CHEBI:30616"/>
        <dbReference type="ChEBI" id="CHEBI:43474"/>
        <dbReference type="ChEBI" id="CHEBI:456216"/>
        <dbReference type="EC" id="5.6.2.3"/>
    </reaction>
</comment>
<keyword evidence="4" id="KW-1185">Reference proteome</keyword>
<keyword evidence="1" id="KW-0234">DNA repair</keyword>
<dbReference type="PANTHER" id="PTHR10492:SF100">
    <property type="entry name" value="ATP-DEPENDENT DNA HELICASE"/>
    <property type="match status" value="1"/>
</dbReference>
<reference evidence="5" key="2">
    <citation type="submission" date="2025-08" db="UniProtKB">
        <authorList>
            <consortium name="RefSeq"/>
        </authorList>
    </citation>
    <scope>IDENTIFICATION</scope>
    <source>
        <tissue evidence="5">Leaf</tissue>
    </source>
</reference>
<dbReference type="InterPro" id="IPR049163">
    <property type="entry name" value="Pif1-like_2B_dom"/>
</dbReference>
<dbReference type="GO" id="GO:0006281">
    <property type="term" value="P:DNA repair"/>
    <property type="evidence" value="ECO:0007669"/>
    <property type="project" value="UniProtKB-KW"/>
</dbReference>